<dbReference type="Proteomes" id="UP000474077">
    <property type="component" value="Unassembled WGS sequence"/>
</dbReference>
<dbReference type="Proteomes" id="UP000183040">
    <property type="component" value="Unassembled WGS sequence"/>
</dbReference>
<dbReference type="Proteomes" id="UP000183766">
    <property type="component" value="Unassembled WGS sequence"/>
</dbReference>
<dbReference type="EMBL" id="WDER01000002">
    <property type="protein sequence ID" value="KAB6086831.1"/>
    <property type="molecule type" value="Genomic_DNA"/>
</dbReference>
<evidence type="ECO:0000313" key="8">
    <source>
        <dbReference type="Proteomes" id="UP000474077"/>
    </source>
</evidence>
<reference evidence="5 6" key="1">
    <citation type="submission" date="2016-10" db="EMBL/GenBank/DDBJ databases">
        <authorList>
            <person name="de Groot N.N."/>
        </authorList>
    </citation>
    <scope>NUCLEOTIDE SEQUENCE [LARGE SCALE GENOMIC DNA]</scope>
    <source>
        <strain evidence="4 6">NLAE-zl-C202</strain>
        <strain evidence="3 5">NLAE-zl-G339</strain>
    </source>
</reference>
<evidence type="ECO:0000313" key="3">
    <source>
        <dbReference type="EMBL" id="SEA22115.1"/>
    </source>
</evidence>
<evidence type="ECO:0000313" key="6">
    <source>
        <dbReference type="Proteomes" id="UP000183766"/>
    </source>
</evidence>
<evidence type="ECO:0000313" key="4">
    <source>
        <dbReference type="EMBL" id="SFM55763.1"/>
    </source>
</evidence>
<name>A0A173YZ13_9BACE</name>
<evidence type="ECO:0000313" key="2">
    <source>
        <dbReference type="EMBL" id="KAB6339360.1"/>
    </source>
</evidence>
<sequence>MMDAMEKALNSSRLRTEPSFILLYWKVVKHRLYEICSFSESNDREIRIIRALKFYLDGAFFTHLSNHSKNVRCHKTPFCGFNTQWFSSG</sequence>
<organism evidence="1 8">
    <name type="scientific">Bacteroides xylanisolvens</name>
    <dbReference type="NCBI Taxonomy" id="371601"/>
    <lineage>
        <taxon>Bacteria</taxon>
        <taxon>Pseudomonadati</taxon>
        <taxon>Bacteroidota</taxon>
        <taxon>Bacteroidia</taxon>
        <taxon>Bacteroidales</taxon>
        <taxon>Bacteroidaceae</taxon>
        <taxon>Bacteroides</taxon>
    </lineage>
</organism>
<proteinExistence type="predicted"/>
<gene>
    <name evidence="1" type="ORF">GA560_01205</name>
    <name evidence="2" type="ORF">GAZ43_11490</name>
    <name evidence="3" type="ORF">SAMN04487924_103177</name>
    <name evidence="4" type="ORF">SAMN05216250_106166</name>
</gene>
<dbReference type="EMBL" id="WDCP01000021">
    <property type="protein sequence ID" value="KAB6339360.1"/>
    <property type="molecule type" value="Genomic_DNA"/>
</dbReference>
<dbReference type="Proteomes" id="UP000438288">
    <property type="component" value="Unassembled WGS sequence"/>
</dbReference>
<evidence type="ECO:0000313" key="7">
    <source>
        <dbReference type="Proteomes" id="UP000438288"/>
    </source>
</evidence>
<dbReference type="EMBL" id="FOUM01000006">
    <property type="protein sequence ID" value="SFM55763.1"/>
    <property type="molecule type" value="Genomic_DNA"/>
</dbReference>
<evidence type="ECO:0000313" key="5">
    <source>
        <dbReference type="Proteomes" id="UP000183040"/>
    </source>
</evidence>
<evidence type="ECO:0000313" key="1">
    <source>
        <dbReference type="EMBL" id="KAB6086831.1"/>
    </source>
</evidence>
<accession>A0A173YZ13</accession>
<protein>
    <submittedName>
        <fullName evidence="1">Uncharacterized protein</fullName>
    </submittedName>
</protein>
<dbReference type="AlphaFoldDB" id="A0A173YZ13"/>
<dbReference type="EMBL" id="FNRP01000003">
    <property type="protein sequence ID" value="SEA22115.1"/>
    <property type="molecule type" value="Genomic_DNA"/>
</dbReference>
<reference evidence="7 8" key="2">
    <citation type="journal article" date="2019" name="Nat. Med.">
        <title>A library of human gut bacterial isolates paired with longitudinal multiomics data enables mechanistic microbiome research.</title>
        <authorList>
            <person name="Poyet M."/>
            <person name="Groussin M."/>
            <person name="Gibbons S.M."/>
            <person name="Avila-Pacheco J."/>
            <person name="Jiang X."/>
            <person name="Kearney S.M."/>
            <person name="Perrotta A.R."/>
            <person name="Berdy B."/>
            <person name="Zhao S."/>
            <person name="Lieberman T.D."/>
            <person name="Swanson P.K."/>
            <person name="Smith M."/>
            <person name="Roesemann S."/>
            <person name="Alexander J.E."/>
            <person name="Rich S.A."/>
            <person name="Livny J."/>
            <person name="Vlamakis H."/>
            <person name="Clish C."/>
            <person name="Bullock K."/>
            <person name="Deik A."/>
            <person name="Scott J."/>
            <person name="Pierce K.A."/>
            <person name="Xavier R.J."/>
            <person name="Alm E.J."/>
        </authorList>
    </citation>
    <scope>NUCLEOTIDE SEQUENCE [LARGE SCALE GENOMIC DNA]</scope>
    <source>
        <strain evidence="2 7">BIOML-A16</strain>
        <strain evidence="1 8">BIOML-A73</strain>
    </source>
</reference>